<keyword evidence="6" id="KW-1185">Reference proteome</keyword>
<evidence type="ECO:0000256" key="2">
    <source>
        <dbReference type="SAM" id="Phobius"/>
    </source>
</evidence>
<evidence type="ECO:0000313" key="5">
    <source>
        <dbReference type="EMBL" id="MDQ0362238.1"/>
    </source>
</evidence>
<reference evidence="5 6" key="1">
    <citation type="submission" date="2023-07" db="EMBL/GenBank/DDBJ databases">
        <title>Genomic Encyclopedia of Type Strains, Phase IV (KMG-IV): sequencing the most valuable type-strain genomes for metagenomic binning, comparative biology and taxonomic classification.</title>
        <authorList>
            <person name="Goeker M."/>
        </authorList>
    </citation>
    <scope>NUCLEOTIDE SEQUENCE [LARGE SCALE GENOMIC DNA]</scope>
    <source>
        <strain evidence="5 6">DSM 16784</strain>
    </source>
</reference>
<evidence type="ECO:0000259" key="4">
    <source>
        <dbReference type="PROSITE" id="PS50835"/>
    </source>
</evidence>
<evidence type="ECO:0000256" key="3">
    <source>
        <dbReference type="SAM" id="SignalP"/>
    </source>
</evidence>
<organism evidence="5 6">
    <name type="scientific">Breznakia pachnodae</name>
    <dbReference type="NCBI Taxonomy" id="265178"/>
    <lineage>
        <taxon>Bacteria</taxon>
        <taxon>Bacillati</taxon>
        <taxon>Bacillota</taxon>
        <taxon>Erysipelotrichia</taxon>
        <taxon>Erysipelotrichales</taxon>
        <taxon>Erysipelotrichaceae</taxon>
        <taxon>Breznakia</taxon>
    </lineage>
</organism>
<dbReference type="Proteomes" id="UP001230220">
    <property type="component" value="Unassembled WGS sequence"/>
</dbReference>
<feature type="region of interest" description="Disordered" evidence="1">
    <location>
        <begin position="270"/>
        <end position="316"/>
    </location>
</feature>
<protein>
    <submittedName>
        <fullName evidence="5">ABC-type cobalt transport system substrate-binding protein</fullName>
    </submittedName>
</protein>
<dbReference type="RefSeq" id="WP_307409669.1">
    <property type="nucleotide sequence ID" value="NZ_JAUSUR010000006.1"/>
</dbReference>
<gene>
    <name evidence="5" type="ORF">J2S15_002992</name>
</gene>
<name>A0ABU0E5R5_9FIRM</name>
<feature type="chain" id="PRO_5046470699" evidence="3">
    <location>
        <begin position="26"/>
        <end position="344"/>
    </location>
</feature>
<feature type="transmembrane region" description="Helical" evidence="2">
    <location>
        <begin position="319"/>
        <end position="336"/>
    </location>
</feature>
<keyword evidence="2" id="KW-0812">Transmembrane</keyword>
<accession>A0ABU0E5R5</accession>
<feature type="domain" description="Ig-like" evidence="4">
    <location>
        <begin position="183"/>
        <end position="267"/>
    </location>
</feature>
<keyword evidence="3" id="KW-0732">Signal</keyword>
<evidence type="ECO:0000256" key="1">
    <source>
        <dbReference type="SAM" id="MobiDB-lite"/>
    </source>
</evidence>
<dbReference type="PROSITE" id="PS50835">
    <property type="entry name" value="IG_LIKE"/>
    <property type="match status" value="1"/>
</dbReference>
<comment type="caution">
    <text evidence="5">The sequence shown here is derived from an EMBL/GenBank/DDBJ whole genome shotgun (WGS) entry which is preliminary data.</text>
</comment>
<keyword evidence="2" id="KW-0472">Membrane</keyword>
<feature type="compositionally biased region" description="Polar residues" evidence="1">
    <location>
        <begin position="307"/>
        <end position="316"/>
    </location>
</feature>
<dbReference type="InterPro" id="IPR007110">
    <property type="entry name" value="Ig-like_dom"/>
</dbReference>
<keyword evidence="2" id="KW-1133">Transmembrane helix</keyword>
<dbReference type="EMBL" id="JAUSUR010000006">
    <property type="protein sequence ID" value="MDQ0362238.1"/>
    <property type="molecule type" value="Genomic_DNA"/>
</dbReference>
<sequence length="344" mass="36020">MFKKLNKLVIALVMVVMAIVVTTTATTTAATYKGTAEGTQTVVTQRGDTTSVTYTFTTADGEINGLAGVFTWDETLLTLDGAPVANNMVMTDWGTTGTTREYHGQINYPGAVCEVTFNFKNVLPEGTATSATVGFTFTDVDLTHLGLGVYSEFYDSSWNPMLPSEIDFTEATIRFEEPVVPTPEISVAVDPTTAKVEAGKTQQFTAAVANDATNAGVTWAVSGATSEDTKIDADGKLTVGEDETAETLTVSATSVSDTTKSASAVVTVVKSNPSTDSTDPTDPVEPTKPTKPADTTDTGKKDTTVKASTSPNTGDTTNVAALSLLAVAMLGVVVATKKVRFSKK</sequence>
<proteinExistence type="predicted"/>
<evidence type="ECO:0000313" key="6">
    <source>
        <dbReference type="Proteomes" id="UP001230220"/>
    </source>
</evidence>
<feature type="signal peptide" evidence="3">
    <location>
        <begin position="1"/>
        <end position="25"/>
    </location>
</feature>